<proteinExistence type="predicted"/>
<dbReference type="EMBL" id="AKHW03003885">
    <property type="protein sequence ID" value="KYO32673.1"/>
    <property type="molecule type" value="Genomic_DNA"/>
</dbReference>
<evidence type="ECO:0000313" key="2">
    <source>
        <dbReference type="Proteomes" id="UP000050525"/>
    </source>
</evidence>
<organism evidence="1 2">
    <name type="scientific">Alligator mississippiensis</name>
    <name type="common">American alligator</name>
    <dbReference type="NCBI Taxonomy" id="8496"/>
    <lineage>
        <taxon>Eukaryota</taxon>
        <taxon>Metazoa</taxon>
        <taxon>Chordata</taxon>
        <taxon>Craniata</taxon>
        <taxon>Vertebrata</taxon>
        <taxon>Euteleostomi</taxon>
        <taxon>Archelosauria</taxon>
        <taxon>Archosauria</taxon>
        <taxon>Crocodylia</taxon>
        <taxon>Alligatoridae</taxon>
        <taxon>Alligatorinae</taxon>
        <taxon>Alligator</taxon>
    </lineage>
</organism>
<name>A0A151N772_ALLMI</name>
<sequence>MTLRLRSCYKLALEKFPQEPPCVQDNAWMVIETQETKLMFVSGEGECEIKVFHTTESPQYEVREPTKDVYLARLLHQPQQLSIANLKDVKTRLEACSSLTKELKICFEEALKEFPQEPECVSINACLLIHGDGMKLRFISGEGECEITVSTGKPHYKVKEPTKDVFLERLFSRSQWLSKQNLQRIHNGLASWEGISTELRSCFDIFQEKFPNEPACIQEIPTMNMKWDGTRLQFLSDGDLTVTITWQDGKPTYEVNTKTWTMYRKILQCSKQPLSTENLEEVRSKVRSLQKVPNKVKDVLNVAVEKFSNEPRCLRENARLVMECDVGEIVFTSGKEENRVDVCFTGGKVYSNVKETIQVKIYRASLYILRKLLPIFWRRVQPFLSCCIPVSKVAL</sequence>
<gene>
    <name evidence="1" type="ORF">Y1Q_0024446</name>
</gene>
<dbReference type="Proteomes" id="UP000050525">
    <property type="component" value="Unassembled WGS sequence"/>
</dbReference>
<reference evidence="1 2" key="1">
    <citation type="journal article" date="2012" name="Genome Biol.">
        <title>Sequencing three crocodilian genomes to illuminate the evolution of archosaurs and amniotes.</title>
        <authorList>
            <person name="St John J.A."/>
            <person name="Braun E.L."/>
            <person name="Isberg S.R."/>
            <person name="Miles L.G."/>
            <person name="Chong A.Y."/>
            <person name="Gongora J."/>
            <person name="Dalzell P."/>
            <person name="Moran C."/>
            <person name="Bed'hom B."/>
            <person name="Abzhanov A."/>
            <person name="Burgess S.C."/>
            <person name="Cooksey A.M."/>
            <person name="Castoe T.A."/>
            <person name="Crawford N.G."/>
            <person name="Densmore L.D."/>
            <person name="Drew J.C."/>
            <person name="Edwards S.V."/>
            <person name="Faircloth B.C."/>
            <person name="Fujita M.K."/>
            <person name="Greenwold M.J."/>
            <person name="Hoffmann F.G."/>
            <person name="Howard J.M."/>
            <person name="Iguchi T."/>
            <person name="Janes D.E."/>
            <person name="Khan S.Y."/>
            <person name="Kohno S."/>
            <person name="de Koning A.J."/>
            <person name="Lance S.L."/>
            <person name="McCarthy F.M."/>
            <person name="McCormack J.E."/>
            <person name="Merchant M.E."/>
            <person name="Peterson D.G."/>
            <person name="Pollock D.D."/>
            <person name="Pourmand N."/>
            <person name="Raney B.J."/>
            <person name="Roessler K.A."/>
            <person name="Sanford J.R."/>
            <person name="Sawyer R.H."/>
            <person name="Schmidt C.J."/>
            <person name="Triplett E.W."/>
            <person name="Tuberville T.D."/>
            <person name="Venegas-Anaya M."/>
            <person name="Howard J.T."/>
            <person name="Jarvis E.D."/>
            <person name="Guillette L.J.Jr."/>
            <person name="Glenn T.C."/>
            <person name="Green R.E."/>
            <person name="Ray D.A."/>
        </authorList>
    </citation>
    <scope>NUCLEOTIDE SEQUENCE [LARGE SCALE GENOMIC DNA]</scope>
    <source>
        <strain evidence="1">KSC_2009_1</strain>
    </source>
</reference>
<evidence type="ECO:0000313" key="1">
    <source>
        <dbReference type="EMBL" id="KYO32673.1"/>
    </source>
</evidence>
<comment type="caution">
    <text evidence="1">The sequence shown here is derived from an EMBL/GenBank/DDBJ whole genome shotgun (WGS) entry which is preliminary data.</text>
</comment>
<keyword evidence="2" id="KW-1185">Reference proteome</keyword>
<protein>
    <submittedName>
        <fullName evidence="1">Uncharacterized protein</fullName>
    </submittedName>
</protein>
<accession>A0A151N772</accession>
<dbReference type="AlphaFoldDB" id="A0A151N772"/>